<dbReference type="Proteomes" id="UP000293671">
    <property type="component" value="Unassembled WGS sequence"/>
</dbReference>
<evidence type="ECO:0000256" key="8">
    <source>
        <dbReference type="RuleBase" id="RU365088"/>
    </source>
</evidence>
<dbReference type="InterPro" id="IPR036259">
    <property type="entry name" value="MFS_trans_sf"/>
</dbReference>
<protein>
    <recommendedName>
        <fullName evidence="8">Bcr/CflA family efflux transporter</fullName>
    </recommendedName>
</protein>
<gene>
    <name evidence="10" type="ORF">EV670_2663</name>
</gene>
<keyword evidence="6 8" id="KW-1133">Transmembrane helix</keyword>
<dbReference type="CDD" id="cd17320">
    <property type="entry name" value="MFS_MdfA_MDR_like"/>
    <property type="match status" value="1"/>
</dbReference>
<dbReference type="NCBIfam" id="TIGR00710">
    <property type="entry name" value="efflux_Bcr_CflA"/>
    <property type="match status" value="1"/>
</dbReference>
<evidence type="ECO:0000256" key="7">
    <source>
        <dbReference type="ARBA" id="ARBA00023136"/>
    </source>
</evidence>
<dbReference type="EMBL" id="SHKP01000007">
    <property type="protein sequence ID" value="RZT94917.1"/>
    <property type="molecule type" value="Genomic_DNA"/>
</dbReference>
<keyword evidence="8" id="KW-0997">Cell inner membrane</keyword>
<sequence>MAVTLAPAQVGANAQNPAYRFASHFFFPVPRVTRGRPDTLLMNPDAHTLWRAPRWALSILLACLGMLGPFAVDTYLPAFTGIATTINATPLQMQQTLSVYLIGFAVMSLFHGALSDSFGRRPVVLWGVAVFTLASVGCALSQTIGQLVFFRLLQGLSTGAGIVVSRAVIRDMFPPADAQRVMSQVTLFFGIAPAIAPIIGGFLYVHVGWHSIFWFLAVVGVALWIANYQLLPETLHDDMRQPFHPKHLLAGYWQLGSSAKFITLALASGIPFNGMFLYVLSAPVFVGEHLGFGPSQFFWFFFSTIGGIMAGAWWSGRLAGKLPPQRQIRRGFRIMIAVSIVNVAANALFPVQAWWALPLIALFAFGWALMVPVVTLMVLDLYPERRGMSSSMQSFIAAAANALVAGAIAPAVMHSTLALAIASAAMMCIGLVAWVWVKPRMGFGPQVGAAEAAIAK</sequence>
<dbReference type="PROSITE" id="PS50850">
    <property type="entry name" value="MFS"/>
    <property type="match status" value="1"/>
</dbReference>
<feature type="transmembrane region" description="Helical" evidence="8">
    <location>
        <begin position="261"/>
        <end position="285"/>
    </location>
</feature>
<feature type="transmembrane region" description="Helical" evidence="8">
    <location>
        <begin position="355"/>
        <end position="382"/>
    </location>
</feature>
<feature type="transmembrane region" description="Helical" evidence="8">
    <location>
        <begin position="181"/>
        <end position="205"/>
    </location>
</feature>
<keyword evidence="3 8" id="KW-0813">Transport</keyword>
<feature type="transmembrane region" description="Helical" evidence="8">
    <location>
        <begin position="123"/>
        <end position="142"/>
    </location>
</feature>
<proteinExistence type="inferred from homology"/>
<reference evidence="10 11" key="1">
    <citation type="submission" date="2019-02" db="EMBL/GenBank/DDBJ databases">
        <title>Genomic Encyclopedia of Type Strains, Phase IV (KMG-IV): sequencing the most valuable type-strain genomes for metagenomic binning, comparative biology and taxonomic classification.</title>
        <authorList>
            <person name="Goeker M."/>
        </authorList>
    </citation>
    <scope>NUCLEOTIDE SEQUENCE [LARGE SCALE GENOMIC DNA]</scope>
    <source>
        <strain evidence="10 11">DSM 19570</strain>
    </source>
</reference>
<dbReference type="GO" id="GO:0042910">
    <property type="term" value="F:xenobiotic transmembrane transporter activity"/>
    <property type="evidence" value="ECO:0007669"/>
    <property type="project" value="InterPro"/>
</dbReference>
<dbReference type="Pfam" id="PF07690">
    <property type="entry name" value="MFS_1"/>
    <property type="match status" value="1"/>
</dbReference>
<accession>A0A4Q7VFZ3</accession>
<organism evidence="10 11">
    <name type="scientific">Rivibacter subsaxonicus</name>
    <dbReference type="NCBI Taxonomy" id="457575"/>
    <lineage>
        <taxon>Bacteria</taxon>
        <taxon>Pseudomonadati</taxon>
        <taxon>Pseudomonadota</taxon>
        <taxon>Betaproteobacteria</taxon>
        <taxon>Burkholderiales</taxon>
        <taxon>Rivibacter</taxon>
    </lineage>
</organism>
<feature type="transmembrane region" description="Helical" evidence="8">
    <location>
        <begin position="97"/>
        <end position="114"/>
    </location>
</feature>
<dbReference type="PANTHER" id="PTHR23502">
    <property type="entry name" value="MAJOR FACILITATOR SUPERFAMILY"/>
    <property type="match status" value="1"/>
</dbReference>
<dbReference type="InterPro" id="IPR004812">
    <property type="entry name" value="Efflux_drug-R_Bcr/CmlA"/>
</dbReference>
<comment type="caution">
    <text evidence="10">The sequence shown here is derived from an EMBL/GenBank/DDBJ whole genome shotgun (WGS) entry which is preliminary data.</text>
</comment>
<dbReference type="AlphaFoldDB" id="A0A4Q7VFZ3"/>
<dbReference type="GO" id="GO:0005886">
    <property type="term" value="C:plasma membrane"/>
    <property type="evidence" value="ECO:0007669"/>
    <property type="project" value="UniProtKB-SubCell"/>
</dbReference>
<feature type="transmembrane region" description="Helical" evidence="8">
    <location>
        <begin position="148"/>
        <end position="169"/>
    </location>
</feature>
<evidence type="ECO:0000259" key="9">
    <source>
        <dbReference type="PROSITE" id="PS50850"/>
    </source>
</evidence>
<dbReference type="GO" id="GO:0015385">
    <property type="term" value="F:sodium:proton antiporter activity"/>
    <property type="evidence" value="ECO:0007669"/>
    <property type="project" value="TreeGrafter"/>
</dbReference>
<dbReference type="Gene3D" id="1.20.1720.10">
    <property type="entry name" value="Multidrug resistance protein D"/>
    <property type="match status" value="1"/>
</dbReference>
<evidence type="ECO:0000256" key="1">
    <source>
        <dbReference type="ARBA" id="ARBA00004651"/>
    </source>
</evidence>
<feature type="transmembrane region" description="Helical" evidence="8">
    <location>
        <begin position="331"/>
        <end position="349"/>
    </location>
</feature>
<feature type="transmembrane region" description="Helical" evidence="8">
    <location>
        <begin position="297"/>
        <end position="319"/>
    </location>
</feature>
<comment type="similarity">
    <text evidence="2 8">Belongs to the major facilitator superfamily. Bcr/CmlA family.</text>
</comment>
<feature type="transmembrane region" description="Helical" evidence="8">
    <location>
        <begin position="394"/>
        <end position="412"/>
    </location>
</feature>
<dbReference type="SUPFAM" id="SSF103473">
    <property type="entry name" value="MFS general substrate transporter"/>
    <property type="match status" value="1"/>
</dbReference>
<dbReference type="GO" id="GO:1990961">
    <property type="term" value="P:xenobiotic detoxification by transmembrane export across the plasma membrane"/>
    <property type="evidence" value="ECO:0007669"/>
    <property type="project" value="InterPro"/>
</dbReference>
<feature type="transmembrane region" description="Helical" evidence="8">
    <location>
        <begin position="211"/>
        <end position="231"/>
    </location>
</feature>
<evidence type="ECO:0000256" key="4">
    <source>
        <dbReference type="ARBA" id="ARBA00022475"/>
    </source>
</evidence>
<feature type="transmembrane region" description="Helical" evidence="8">
    <location>
        <begin position="418"/>
        <end position="437"/>
    </location>
</feature>
<name>A0A4Q7VFZ3_9BURK</name>
<evidence type="ECO:0000256" key="2">
    <source>
        <dbReference type="ARBA" id="ARBA00006236"/>
    </source>
</evidence>
<evidence type="ECO:0000256" key="5">
    <source>
        <dbReference type="ARBA" id="ARBA00022692"/>
    </source>
</evidence>
<keyword evidence="5 8" id="KW-0812">Transmembrane</keyword>
<feature type="domain" description="Major facilitator superfamily (MFS) profile" evidence="9">
    <location>
        <begin position="57"/>
        <end position="442"/>
    </location>
</feature>
<evidence type="ECO:0000256" key="3">
    <source>
        <dbReference type="ARBA" id="ARBA00022448"/>
    </source>
</evidence>
<feature type="transmembrane region" description="Helical" evidence="8">
    <location>
        <begin position="55"/>
        <end position="77"/>
    </location>
</feature>
<evidence type="ECO:0000313" key="10">
    <source>
        <dbReference type="EMBL" id="RZT94917.1"/>
    </source>
</evidence>
<keyword evidence="4" id="KW-1003">Cell membrane</keyword>
<keyword evidence="11" id="KW-1185">Reference proteome</keyword>
<comment type="subcellular location">
    <subcellularLocation>
        <location evidence="8">Cell inner membrane</location>
        <topology evidence="8">Multi-pass membrane protein</topology>
    </subcellularLocation>
    <subcellularLocation>
        <location evidence="1">Cell membrane</location>
        <topology evidence="1">Multi-pass membrane protein</topology>
    </subcellularLocation>
</comment>
<evidence type="ECO:0000256" key="6">
    <source>
        <dbReference type="ARBA" id="ARBA00022989"/>
    </source>
</evidence>
<dbReference type="InterPro" id="IPR020846">
    <property type="entry name" value="MFS_dom"/>
</dbReference>
<evidence type="ECO:0000313" key="11">
    <source>
        <dbReference type="Proteomes" id="UP000293671"/>
    </source>
</evidence>
<dbReference type="InterPro" id="IPR011701">
    <property type="entry name" value="MFS"/>
</dbReference>
<keyword evidence="7 8" id="KW-0472">Membrane</keyword>
<dbReference type="PANTHER" id="PTHR23502:SF132">
    <property type="entry name" value="POLYAMINE TRANSPORTER 2-RELATED"/>
    <property type="match status" value="1"/>
</dbReference>